<dbReference type="OrthoDB" id="195113at2"/>
<dbReference type="HOGENOM" id="CLU_043966_4_3_9"/>
<feature type="domain" description="Bacterial bifunctional deaminase-reductase C-terminal" evidence="1">
    <location>
        <begin position="4"/>
        <end position="164"/>
    </location>
</feature>
<gene>
    <name evidence="2" type="ORF">UC3_02398</name>
</gene>
<dbReference type="AlphaFoldDB" id="R3WJJ8"/>
<dbReference type="STRING" id="154621.RV11_GL003458"/>
<organism evidence="2 3">
    <name type="scientific">Enterococcus phoeniculicola ATCC BAA-412</name>
    <dbReference type="NCBI Taxonomy" id="1158610"/>
    <lineage>
        <taxon>Bacteria</taxon>
        <taxon>Bacillati</taxon>
        <taxon>Bacillota</taxon>
        <taxon>Bacilli</taxon>
        <taxon>Lactobacillales</taxon>
        <taxon>Enterococcaceae</taxon>
        <taxon>Enterococcus</taxon>
    </lineage>
</organism>
<dbReference type="eggNOG" id="COG0262">
    <property type="taxonomic scope" value="Bacteria"/>
</dbReference>
<evidence type="ECO:0000313" key="3">
    <source>
        <dbReference type="Proteomes" id="UP000013785"/>
    </source>
</evidence>
<dbReference type="PANTHER" id="PTHR38011:SF11">
    <property type="entry name" value="2,5-DIAMINO-6-RIBOSYLAMINO-4(3H)-PYRIMIDINONE 5'-PHOSPHATE REDUCTASE"/>
    <property type="match status" value="1"/>
</dbReference>
<name>R3WJJ8_9ENTE</name>
<dbReference type="SUPFAM" id="SSF53597">
    <property type="entry name" value="Dihydrofolate reductase-like"/>
    <property type="match status" value="1"/>
</dbReference>
<dbReference type="GO" id="GO:0009231">
    <property type="term" value="P:riboflavin biosynthetic process"/>
    <property type="evidence" value="ECO:0007669"/>
    <property type="project" value="InterPro"/>
</dbReference>
<evidence type="ECO:0000313" key="2">
    <source>
        <dbReference type="EMBL" id="EOL42050.1"/>
    </source>
</evidence>
<dbReference type="Gene3D" id="3.40.430.10">
    <property type="entry name" value="Dihydrofolate Reductase, subunit A"/>
    <property type="match status" value="1"/>
</dbReference>
<dbReference type="PATRIC" id="fig|1158610.3.peg.2373"/>
<accession>R3WJJ8</accession>
<keyword evidence="3" id="KW-1185">Reference proteome</keyword>
<dbReference type="InterPro" id="IPR002734">
    <property type="entry name" value="RibDG_C"/>
</dbReference>
<dbReference type="PANTHER" id="PTHR38011">
    <property type="entry name" value="DIHYDROFOLATE REDUCTASE FAMILY PROTEIN (AFU_ORTHOLOGUE AFUA_8G06820)"/>
    <property type="match status" value="1"/>
</dbReference>
<dbReference type="EMBL" id="AJAT01000017">
    <property type="protein sequence ID" value="EOL42050.1"/>
    <property type="molecule type" value="Genomic_DNA"/>
</dbReference>
<dbReference type="InterPro" id="IPR050765">
    <property type="entry name" value="Riboflavin_Biosynth_HTPR"/>
</dbReference>
<dbReference type="RefSeq" id="WP_010769042.1">
    <property type="nucleotide sequence ID" value="NZ_ASWE01000001.1"/>
</dbReference>
<dbReference type="Proteomes" id="UP000013785">
    <property type="component" value="Unassembled WGS sequence"/>
</dbReference>
<dbReference type="Pfam" id="PF01872">
    <property type="entry name" value="RibD_C"/>
    <property type="match status" value="1"/>
</dbReference>
<reference evidence="2 3" key="1">
    <citation type="submission" date="2013-02" db="EMBL/GenBank/DDBJ databases">
        <title>The Genome Sequence of Enterococcus phoeniculicola BAA-412.</title>
        <authorList>
            <consortium name="The Broad Institute Genome Sequencing Platform"/>
            <consortium name="The Broad Institute Genome Sequencing Center for Infectious Disease"/>
            <person name="Earl A.M."/>
            <person name="Gilmore M.S."/>
            <person name="Lebreton F."/>
            <person name="Walker B."/>
            <person name="Young S.K."/>
            <person name="Zeng Q."/>
            <person name="Gargeya S."/>
            <person name="Fitzgerald M."/>
            <person name="Haas B."/>
            <person name="Abouelleil A."/>
            <person name="Alvarado L."/>
            <person name="Arachchi H.M."/>
            <person name="Berlin A.M."/>
            <person name="Chapman S.B."/>
            <person name="Dewar J."/>
            <person name="Goldberg J."/>
            <person name="Griggs A."/>
            <person name="Gujja S."/>
            <person name="Hansen M."/>
            <person name="Howarth C."/>
            <person name="Imamovic A."/>
            <person name="Larimer J."/>
            <person name="McCowan C."/>
            <person name="Murphy C."/>
            <person name="Neiman D."/>
            <person name="Pearson M."/>
            <person name="Priest M."/>
            <person name="Roberts A."/>
            <person name="Saif S."/>
            <person name="Shea T."/>
            <person name="Sisk P."/>
            <person name="Sykes S."/>
            <person name="Wortman J."/>
            <person name="Nusbaum C."/>
            <person name="Birren B."/>
        </authorList>
    </citation>
    <scope>NUCLEOTIDE SEQUENCE [LARGE SCALE GENOMIC DNA]</scope>
    <source>
        <strain evidence="2 3">ATCC BAA-412</strain>
    </source>
</reference>
<evidence type="ECO:0000259" key="1">
    <source>
        <dbReference type="Pfam" id="PF01872"/>
    </source>
</evidence>
<comment type="caution">
    <text evidence="2">The sequence shown here is derived from an EMBL/GenBank/DDBJ whole genome shotgun (WGS) entry which is preliminary data.</text>
</comment>
<proteinExistence type="predicted"/>
<dbReference type="InterPro" id="IPR024072">
    <property type="entry name" value="DHFR-like_dom_sf"/>
</dbReference>
<sequence length="176" mass="20509">MRKIVFYGGISLDGYLADESHSLQWLFDADDGTPMNYDSFIETIDTTVMGRKTFEETLTYTKGENPYPGKTNFIFSRKMQYTTDDFISISEDPVAFLNEWRKKEGKDIWIVGGGKLLKPLLEADMIDEWWIQFTPILLGKGIRLFEEGNYRNQLELIEVNKFGQFGELHLRKKNLK</sequence>
<dbReference type="GO" id="GO:0008703">
    <property type="term" value="F:5-amino-6-(5-phosphoribosylamino)uracil reductase activity"/>
    <property type="evidence" value="ECO:0007669"/>
    <property type="project" value="InterPro"/>
</dbReference>
<protein>
    <recommendedName>
        <fullName evidence="1">Bacterial bifunctional deaminase-reductase C-terminal domain-containing protein</fullName>
    </recommendedName>
</protein>